<name>A0A9D2UY91_9ACTN</name>
<dbReference type="InterPro" id="IPR027417">
    <property type="entry name" value="P-loop_NTPase"/>
</dbReference>
<feature type="transmembrane region" description="Helical" evidence="10">
    <location>
        <begin position="31"/>
        <end position="55"/>
    </location>
</feature>
<dbReference type="Pfam" id="PF00664">
    <property type="entry name" value="ABC_membrane"/>
    <property type="match status" value="1"/>
</dbReference>
<evidence type="ECO:0000256" key="7">
    <source>
        <dbReference type="ARBA" id="ARBA00022989"/>
    </source>
</evidence>
<evidence type="ECO:0000313" key="13">
    <source>
        <dbReference type="EMBL" id="HJF66110.1"/>
    </source>
</evidence>
<organism evidence="13 14">
    <name type="scientific">Slackia equolifaciens</name>
    <dbReference type="NCBI Taxonomy" id="498718"/>
    <lineage>
        <taxon>Bacteria</taxon>
        <taxon>Bacillati</taxon>
        <taxon>Actinomycetota</taxon>
        <taxon>Coriobacteriia</taxon>
        <taxon>Eggerthellales</taxon>
        <taxon>Eggerthellaceae</taxon>
        <taxon>Slackia</taxon>
    </lineage>
</organism>
<dbReference type="SUPFAM" id="SSF52540">
    <property type="entry name" value="P-loop containing nucleoside triphosphate hydrolases"/>
    <property type="match status" value="1"/>
</dbReference>
<keyword evidence="8 10" id="KW-0472">Membrane</keyword>
<evidence type="ECO:0000256" key="5">
    <source>
        <dbReference type="ARBA" id="ARBA00022741"/>
    </source>
</evidence>
<proteinExistence type="inferred from homology"/>
<keyword evidence="7 10" id="KW-1133">Transmembrane helix</keyword>
<dbReference type="Gene3D" id="3.40.50.300">
    <property type="entry name" value="P-loop containing nucleotide triphosphate hydrolases"/>
    <property type="match status" value="1"/>
</dbReference>
<feature type="transmembrane region" description="Helical" evidence="10">
    <location>
        <begin position="283"/>
        <end position="306"/>
    </location>
</feature>
<dbReference type="SUPFAM" id="SSF90123">
    <property type="entry name" value="ABC transporter transmembrane region"/>
    <property type="match status" value="1"/>
</dbReference>
<dbReference type="GO" id="GO:0005886">
    <property type="term" value="C:plasma membrane"/>
    <property type="evidence" value="ECO:0007669"/>
    <property type="project" value="UniProtKB-SubCell"/>
</dbReference>
<evidence type="ECO:0000259" key="12">
    <source>
        <dbReference type="PROSITE" id="PS50929"/>
    </source>
</evidence>
<comment type="subcellular location">
    <subcellularLocation>
        <location evidence="1">Cell inner membrane</location>
        <topology evidence="1">Multi-pass membrane protein</topology>
    </subcellularLocation>
</comment>
<dbReference type="Proteomes" id="UP000786989">
    <property type="component" value="Unassembled WGS sequence"/>
</dbReference>
<gene>
    <name evidence="13" type="ORF">K8U77_08380</name>
</gene>
<protein>
    <submittedName>
        <fullName evidence="13">ABC transporter ATP-binding protein/permease</fullName>
    </submittedName>
</protein>
<dbReference type="Gene3D" id="1.20.1560.10">
    <property type="entry name" value="ABC transporter type 1, transmembrane domain"/>
    <property type="match status" value="1"/>
</dbReference>
<dbReference type="Pfam" id="PF00005">
    <property type="entry name" value="ABC_tran"/>
    <property type="match status" value="1"/>
</dbReference>
<evidence type="ECO:0000256" key="4">
    <source>
        <dbReference type="ARBA" id="ARBA00022692"/>
    </source>
</evidence>
<evidence type="ECO:0000256" key="9">
    <source>
        <dbReference type="ARBA" id="ARBA00023455"/>
    </source>
</evidence>
<evidence type="ECO:0000256" key="8">
    <source>
        <dbReference type="ARBA" id="ARBA00023136"/>
    </source>
</evidence>
<keyword evidence="5" id="KW-0547">Nucleotide-binding</keyword>
<dbReference type="InterPro" id="IPR003439">
    <property type="entry name" value="ABC_transporter-like_ATP-bd"/>
</dbReference>
<dbReference type="InterPro" id="IPR036640">
    <property type="entry name" value="ABC1_TM_sf"/>
</dbReference>
<feature type="transmembrane region" description="Helical" evidence="10">
    <location>
        <begin position="173"/>
        <end position="189"/>
    </location>
</feature>
<dbReference type="FunFam" id="3.40.50.300:FF:000221">
    <property type="entry name" value="Multidrug ABC transporter ATP-binding protein"/>
    <property type="match status" value="1"/>
</dbReference>
<evidence type="ECO:0000256" key="3">
    <source>
        <dbReference type="ARBA" id="ARBA00022475"/>
    </source>
</evidence>
<dbReference type="GO" id="GO:0140359">
    <property type="term" value="F:ABC-type transporter activity"/>
    <property type="evidence" value="ECO:0007669"/>
    <property type="project" value="InterPro"/>
</dbReference>
<feature type="domain" description="ABC transporter" evidence="11">
    <location>
        <begin position="345"/>
        <end position="579"/>
    </location>
</feature>
<dbReference type="InterPro" id="IPR039421">
    <property type="entry name" value="Type_1_exporter"/>
</dbReference>
<dbReference type="InterPro" id="IPR017871">
    <property type="entry name" value="ABC_transporter-like_CS"/>
</dbReference>
<evidence type="ECO:0000256" key="1">
    <source>
        <dbReference type="ARBA" id="ARBA00004429"/>
    </source>
</evidence>
<dbReference type="AlphaFoldDB" id="A0A9D2UY91"/>
<dbReference type="PROSITE" id="PS50929">
    <property type="entry name" value="ABC_TM1F"/>
    <property type="match status" value="1"/>
</dbReference>
<evidence type="ECO:0000256" key="10">
    <source>
        <dbReference type="SAM" id="Phobius"/>
    </source>
</evidence>
<dbReference type="EMBL" id="DYWI01000161">
    <property type="protein sequence ID" value="HJF66110.1"/>
    <property type="molecule type" value="Genomic_DNA"/>
</dbReference>
<reference evidence="13" key="2">
    <citation type="submission" date="2021-09" db="EMBL/GenBank/DDBJ databases">
        <authorList>
            <person name="Gilroy R."/>
        </authorList>
    </citation>
    <scope>NUCLEOTIDE SEQUENCE</scope>
    <source>
        <strain evidence="13">ChiGjej6B6-11269</strain>
    </source>
</reference>
<dbReference type="PROSITE" id="PS50893">
    <property type="entry name" value="ABC_TRANSPORTER_2"/>
    <property type="match status" value="1"/>
</dbReference>
<feature type="transmembrane region" description="Helical" evidence="10">
    <location>
        <begin position="253"/>
        <end position="277"/>
    </location>
</feature>
<dbReference type="InterPro" id="IPR011527">
    <property type="entry name" value="ABC1_TM_dom"/>
</dbReference>
<reference evidence="13" key="1">
    <citation type="journal article" date="2021" name="PeerJ">
        <title>Extensive microbial diversity within the chicken gut microbiome revealed by metagenomics and culture.</title>
        <authorList>
            <person name="Gilroy R."/>
            <person name="Ravi A."/>
            <person name="Getino M."/>
            <person name="Pursley I."/>
            <person name="Horton D.L."/>
            <person name="Alikhan N.F."/>
            <person name="Baker D."/>
            <person name="Gharbi K."/>
            <person name="Hall N."/>
            <person name="Watson M."/>
            <person name="Adriaenssens E.M."/>
            <person name="Foster-Nyarko E."/>
            <person name="Jarju S."/>
            <person name="Secka A."/>
            <person name="Antonio M."/>
            <person name="Oren A."/>
            <person name="Chaudhuri R.R."/>
            <person name="La Ragione R."/>
            <person name="Hildebrand F."/>
            <person name="Pallen M.J."/>
        </authorList>
    </citation>
    <scope>NUCLEOTIDE SEQUENCE</scope>
    <source>
        <strain evidence="13">ChiGjej6B6-11269</strain>
    </source>
</reference>
<feature type="domain" description="ABC transmembrane type-1" evidence="12">
    <location>
        <begin position="31"/>
        <end position="314"/>
    </location>
</feature>
<comment type="caution">
    <text evidence="13">The sequence shown here is derived from an EMBL/GenBank/DDBJ whole genome shotgun (WGS) entry which is preliminary data.</text>
</comment>
<feature type="transmembrane region" description="Helical" evidence="10">
    <location>
        <begin position="67"/>
        <end position="85"/>
    </location>
</feature>
<sequence length="591" mass="64148">MDTVAPGNRDARPSAFAKLFYFMRPDKGKMILSLALACIGEALGMVPYIVVGLLAAGLVESTLTLSMAAWLCVAAAFGQVAKFFFTWRSSMMSHGIAFKALRTMREMMAEKMARVPMGTIVDTPTGTFKNRFIDNVNQLEDAIAHFMPELPSNVFAPVLAMAVVFAVDWRMGLAGIATIPLGILFYLGMMRGYKEKMARYIASEQAMNATLVEYVNGIQVIKAFGRSASSYGSFSQAVAEYHDSTLAWFRQSWVWMALVKAVVPCTLLVSLPLGVWLLSTGQLGLPAFMVCVSIPLGFIGGVLKFAQAASQISRMDACLNVIWDFLGLPELTRPHERVELSGDSFSFENVSFSYHEGAEVLRDVSFQTKPGSITAIVGPSGSGKSTVAKLMAGFWDAGGGEIRYGGHDIRDIPFGQLMEHVAYVAQDTFLFDRTIADNIRMGRPDATDAEVEEAARAAGAYEFIERLPQGFDTPAGEAGARLSGGERQRITIARAMLKNADVVILDEATAYADPENEALVERAISELVAGKTLVTIAHRLSTITGADQIIVMDAGRIIARGRHGDLLASCPLYARMWADHRNAAPDANEEA</sequence>
<feature type="transmembrane region" description="Helical" evidence="10">
    <location>
        <begin position="150"/>
        <end position="167"/>
    </location>
</feature>
<comment type="similarity">
    <text evidence="9">Belongs to the ABC transporter superfamily. Siderophore-Fe(3+) uptake transporter (SIUT) (TC 3.A.1.21) family.</text>
</comment>
<dbReference type="PANTHER" id="PTHR24221:SF654">
    <property type="entry name" value="ATP-BINDING CASSETTE SUB-FAMILY B MEMBER 6"/>
    <property type="match status" value="1"/>
</dbReference>
<accession>A0A9D2UY91</accession>
<keyword evidence="3" id="KW-1003">Cell membrane</keyword>
<dbReference type="SMART" id="SM00382">
    <property type="entry name" value="AAA"/>
    <property type="match status" value="1"/>
</dbReference>
<evidence type="ECO:0000256" key="6">
    <source>
        <dbReference type="ARBA" id="ARBA00022840"/>
    </source>
</evidence>
<dbReference type="PROSITE" id="PS00211">
    <property type="entry name" value="ABC_TRANSPORTER_1"/>
    <property type="match status" value="1"/>
</dbReference>
<evidence type="ECO:0000259" key="11">
    <source>
        <dbReference type="PROSITE" id="PS50893"/>
    </source>
</evidence>
<dbReference type="GO" id="GO:0005524">
    <property type="term" value="F:ATP binding"/>
    <property type="evidence" value="ECO:0007669"/>
    <property type="project" value="UniProtKB-KW"/>
</dbReference>
<dbReference type="GO" id="GO:0016887">
    <property type="term" value="F:ATP hydrolysis activity"/>
    <property type="evidence" value="ECO:0007669"/>
    <property type="project" value="InterPro"/>
</dbReference>
<dbReference type="PANTHER" id="PTHR24221">
    <property type="entry name" value="ATP-BINDING CASSETTE SUB-FAMILY B"/>
    <property type="match status" value="1"/>
</dbReference>
<dbReference type="InterPro" id="IPR003593">
    <property type="entry name" value="AAA+_ATPase"/>
</dbReference>
<evidence type="ECO:0000313" key="14">
    <source>
        <dbReference type="Proteomes" id="UP000786989"/>
    </source>
</evidence>
<evidence type="ECO:0000256" key="2">
    <source>
        <dbReference type="ARBA" id="ARBA00022448"/>
    </source>
</evidence>
<keyword evidence="4 10" id="KW-0812">Transmembrane</keyword>
<dbReference type="CDD" id="cd07346">
    <property type="entry name" value="ABC_6TM_exporters"/>
    <property type="match status" value="1"/>
</dbReference>
<keyword evidence="6 13" id="KW-0067">ATP-binding</keyword>
<keyword evidence="2" id="KW-0813">Transport</keyword>